<dbReference type="RefSeq" id="WP_207366586.1">
    <property type="nucleotide sequence ID" value="NZ_JAFMYV010000012.1"/>
</dbReference>
<dbReference type="InterPro" id="IPR023393">
    <property type="entry name" value="START-like_dom_sf"/>
</dbReference>
<dbReference type="CDD" id="cd07823">
    <property type="entry name" value="SRPBCC_5"/>
    <property type="match status" value="1"/>
</dbReference>
<reference evidence="1" key="1">
    <citation type="submission" date="2021-03" db="EMBL/GenBank/DDBJ databases">
        <title>Fibrella sp. HMF5335 genome sequencing and assembly.</title>
        <authorList>
            <person name="Kang H."/>
            <person name="Kim H."/>
            <person name="Bae S."/>
            <person name="Joh K."/>
        </authorList>
    </citation>
    <scope>NUCLEOTIDE SEQUENCE</scope>
    <source>
        <strain evidence="1">HMF5335</strain>
    </source>
</reference>
<dbReference type="EMBL" id="JAFMYV010000012">
    <property type="protein sequence ID" value="MBO0939050.1"/>
    <property type="molecule type" value="Genomic_DNA"/>
</dbReference>
<comment type="caution">
    <text evidence="1">The sequence shown here is derived from an EMBL/GenBank/DDBJ whole genome shotgun (WGS) entry which is preliminary data.</text>
</comment>
<dbReference type="Pfam" id="PF06240">
    <property type="entry name" value="COXG"/>
    <property type="match status" value="1"/>
</dbReference>
<evidence type="ECO:0000313" key="1">
    <source>
        <dbReference type="EMBL" id="MBO0939050.1"/>
    </source>
</evidence>
<dbReference type="PANTHER" id="PTHR38588">
    <property type="entry name" value="BLL0334 PROTEIN"/>
    <property type="match status" value="1"/>
</dbReference>
<gene>
    <name evidence="1" type="ORF">J2I47_21025</name>
</gene>
<proteinExistence type="predicted"/>
<accession>A0A939GKF0</accession>
<dbReference type="SUPFAM" id="SSF55961">
    <property type="entry name" value="Bet v1-like"/>
    <property type="match status" value="1"/>
</dbReference>
<organism evidence="1 2">
    <name type="scientific">Fibrella rubiginis</name>
    <dbReference type="NCBI Taxonomy" id="2817060"/>
    <lineage>
        <taxon>Bacteria</taxon>
        <taxon>Pseudomonadati</taxon>
        <taxon>Bacteroidota</taxon>
        <taxon>Cytophagia</taxon>
        <taxon>Cytophagales</taxon>
        <taxon>Spirosomataceae</taxon>
        <taxon>Fibrella</taxon>
    </lineage>
</organism>
<dbReference type="Proteomes" id="UP000664034">
    <property type="component" value="Unassembled WGS sequence"/>
</dbReference>
<dbReference type="InterPro" id="IPR010419">
    <property type="entry name" value="CO_DH_gsu"/>
</dbReference>
<sequence>MTTNLTKSFDVEQPIDLVWATLTNPPQIVDCVPGASLTEQVDADNYKGYVGLKFGPVKAGYDGLVTFVERDEVNKKMSLKGLGLDSKGKGSAEMLMNATLSEVNGQTHVDATMDISITGMLAQFGARLINDVSNQVFDQFVANFKKKLASAGASEVDATADSTTEESTSGIGGFLKKLF</sequence>
<evidence type="ECO:0000313" key="2">
    <source>
        <dbReference type="Proteomes" id="UP000664034"/>
    </source>
</evidence>
<name>A0A939GKF0_9BACT</name>
<dbReference type="PANTHER" id="PTHR38588:SF1">
    <property type="entry name" value="BLL0334 PROTEIN"/>
    <property type="match status" value="1"/>
</dbReference>
<protein>
    <submittedName>
        <fullName evidence="1">SRPBCC family protein</fullName>
    </submittedName>
</protein>
<dbReference type="Gene3D" id="3.30.530.20">
    <property type="match status" value="1"/>
</dbReference>
<keyword evidence="2" id="KW-1185">Reference proteome</keyword>
<dbReference type="AlphaFoldDB" id="A0A939GKF0"/>